<evidence type="ECO:0000313" key="7">
    <source>
        <dbReference type="Proteomes" id="UP000045545"/>
    </source>
</evidence>
<accession>A0A0E4C9L6</accession>
<dbReference type="Gene3D" id="3.40.50.1220">
    <property type="entry name" value="TPP-binding domain"/>
    <property type="match status" value="1"/>
</dbReference>
<protein>
    <submittedName>
        <fullName evidence="6">Electron transfer flavoprotein, alpha subunit</fullName>
    </submittedName>
</protein>
<dbReference type="FunFam" id="3.40.50.1220:FF:000004">
    <property type="entry name" value="Electron transfer flavoprotein"/>
    <property type="match status" value="1"/>
</dbReference>
<evidence type="ECO:0000256" key="1">
    <source>
        <dbReference type="ARBA" id="ARBA00005817"/>
    </source>
</evidence>
<keyword evidence="2" id="KW-0813">Transport</keyword>
<dbReference type="PANTHER" id="PTHR43153">
    <property type="entry name" value="ELECTRON TRANSFER FLAVOPROTEIN ALPHA"/>
    <property type="match status" value="1"/>
</dbReference>
<dbReference type="Pfam" id="PF00766">
    <property type="entry name" value="ETF_alpha"/>
    <property type="match status" value="1"/>
</dbReference>
<sequence length="308" mass="32429">MAGILIYSDKTPYALELVTAGQIVAKDLGLPLQAVSINDADQAVELGKRVEVYKIANDDINLADTAAVASALKQTAEQVSANIILLSSNRRGKEVAGRLAQSLQAGCLSDVNSFTINSGKIECSRNALGGATVAVQQIETANQVIAIMPKAFEKAPEGSGSLHELTVEVRPRIKVLEVKPKAGDSVDIEAADILVAVGQGLENQGDLAKVEAIAKALGGEVACSKPIATDKKWLSEERIIGLSGKKCKPSLAIVMGISGQVQFTVGIRDAKTIVAVNNDENADIMRMADYIMVADLEDVLPELIQALS</sequence>
<dbReference type="SMART" id="SM00893">
    <property type="entry name" value="ETF"/>
    <property type="match status" value="1"/>
</dbReference>
<evidence type="ECO:0000313" key="6">
    <source>
        <dbReference type="EMBL" id="CFY03099.1"/>
    </source>
</evidence>
<keyword evidence="4" id="KW-0274">FAD</keyword>
<keyword evidence="7" id="KW-1185">Reference proteome</keyword>
<dbReference type="EMBL" id="CGIH01000047">
    <property type="protein sequence ID" value="CFY03099.1"/>
    <property type="molecule type" value="Genomic_DNA"/>
</dbReference>
<keyword evidence="3" id="KW-0285">Flavoprotein</keyword>
<dbReference type="InterPro" id="IPR014730">
    <property type="entry name" value="ETF_a/b_N"/>
</dbReference>
<dbReference type="Proteomes" id="UP000045545">
    <property type="component" value="Unassembled WGS sequence"/>
</dbReference>
<dbReference type="InterPro" id="IPR029035">
    <property type="entry name" value="DHS-like_NAD/FAD-binding_dom"/>
</dbReference>
<dbReference type="Gene3D" id="3.40.50.620">
    <property type="entry name" value="HUPs"/>
    <property type="match status" value="1"/>
</dbReference>
<evidence type="ECO:0000256" key="3">
    <source>
        <dbReference type="ARBA" id="ARBA00022630"/>
    </source>
</evidence>
<dbReference type="OrthoDB" id="9770286at2"/>
<evidence type="ECO:0000256" key="2">
    <source>
        <dbReference type="ARBA" id="ARBA00022448"/>
    </source>
</evidence>
<dbReference type="STRING" id="690567.2608"/>
<dbReference type="InterPro" id="IPR001308">
    <property type="entry name" value="ETF_a/FixB"/>
</dbReference>
<dbReference type="GO" id="GO:0009055">
    <property type="term" value="F:electron transfer activity"/>
    <property type="evidence" value="ECO:0007669"/>
    <property type="project" value="InterPro"/>
</dbReference>
<dbReference type="InterPro" id="IPR014731">
    <property type="entry name" value="ETF_asu_C"/>
</dbReference>
<dbReference type="RefSeq" id="WP_046499706.1">
    <property type="nucleotide sequence ID" value="NZ_CGIH01000047.1"/>
</dbReference>
<dbReference type="AlphaFoldDB" id="A0A0E4C9L6"/>
<dbReference type="GO" id="GO:0033539">
    <property type="term" value="P:fatty acid beta-oxidation using acyl-CoA dehydrogenase"/>
    <property type="evidence" value="ECO:0007669"/>
    <property type="project" value="TreeGrafter"/>
</dbReference>
<dbReference type="GO" id="GO:0050660">
    <property type="term" value="F:flavin adenine dinucleotide binding"/>
    <property type="evidence" value="ECO:0007669"/>
    <property type="project" value="InterPro"/>
</dbReference>
<dbReference type="SUPFAM" id="SSF52402">
    <property type="entry name" value="Adenine nucleotide alpha hydrolases-like"/>
    <property type="match status" value="1"/>
</dbReference>
<proteinExistence type="inferred from homology"/>
<dbReference type="PANTHER" id="PTHR43153:SF11">
    <property type="entry name" value="ELECTRON TRANSFER FLAVOPROTEIN, SUBUNIT ALPHA (ETFA)"/>
    <property type="match status" value="1"/>
</dbReference>
<gene>
    <name evidence="6" type="ORF">2608</name>
</gene>
<dbReference type="InterPro" id="IPR014729">
    <property type="entry name" value="Rossmann-like_a/b/a_fold"/>
</dbReference>
<reference evidence="6 7" key="1">
    <citation type="submission" date="2015-03" db="EMBL/GenBank/DDBJ databases">
        <authorList>
            <person name="Murphy D."/>
        </authorList>
    </citation>
    <scope>NUCLEOTIDE SEQUENCE [LARGE SCALE GENOMIC DNA]</scope>
    <source>
        <strain evidence="6 7">OL-4</strain>
    </source>
</reference>
<dbReference type="SUPFAM" id="SSF52467">
    <property type="entry name" value="DHS-like NAD/FAD-binding domain"/>
    <property type="match status" value="1"/>
</dbReference>
<organism evidence="6 7">
    <name type="scientific">Syntrophomonas zehnderi OL-4</name>
    <dbReference type="NCBI Taxonomy" id="690567"/>
    <lineage>
        <taxon>Bacteria</taxon>
        <taxon>Bacillati</taxon>
        <taxon>Bacillota</taxon>
        <taxon>Clostridia</taxon>
        <taxon>Eubacteriales</taxon>
        <taxon>Syntrophomonadaceae</taxon>
        <taxon>Syntrophomonas</taxon>
    </lineage>
</organism>
<name>A0A0E4C9L6_9FIRM</name>
<dbReference type="Pfam" id="PF01012">
    <property type="entry name" value="ETF"/>
    <property type="match status" value="1"/>
</dbReference>
<evidence type="ECO:0000256" key="4">
    <source>
        <dbReference type="PIRSR" id="PIRSR000089-1"/>
    </source>
</evidence>
<comment type="similarity">
    <text evidence="1">Belongs to the ETF alpha-subunit/FixB family.</text>
</comment>
<comment type="cofactor">
    <cofactor evidence="4">
        <name>FAD</name>
        <dbReference type="ChEBI" id="CHEBI:57692"/>
    </cofactor>
    <text evidence="4">Binds 1 FAD per dimer.</text>
</comment>
<dbReference type="PIRSF" id="PIRSF000089">
    <property type="entry name" value="Electra_flavoP_a"/>
    <property type="match status" value="1"/>
</dbReference>
<feature type="binding site" evidence="4">
    <location>
        <position position="277"/>
    </location>
    <ligand>
        <name>FAD</name>
        <dbReference type="ChEBI" id="CHEBI:57692"/>
    </ligand>
</feature>
<feature type="domain" description="Electron transfer flavoprotein alpha/beta-subunit N-terminal" evidence="5">
    <location>
        <begin position="4"/>
        <end position="180"/>
    </location>
</feature>
<evidence type="ECO:0000259" key="5">
    <source>
        <dbReference type="SMART" id="SM00893"/>
    </source>
</evidence>